<dbReference type="InterPro" id="IPR025657">
    <property type="entry name" value="RadC_JAB"/>
</dbReference>
<evidence type="ECO:0000256" key="3">
    <source>
        <dbReference type="ARBA" id="ARBA00022723"/>
    </source>
</evidence>
<name>A0A953IBC6_SYMTR</name>
<dbReference type="Gene3D" id="3.40.140.10">
    <property type="entry name" value="Cytidine Deaminase, domain 2"/>
    <property type="match status" value="1"/>
</dbReference>
<organism evidence="9 10">
    <name type="scientific">Symbiobacterium thermophilum</name>
    <dbReference type="NCBI Taxonomy" id="2734"/>
    <lineage>
        <taxon>Bacteria</taxon>
        <taxon>Bacillati</taxon>
        <taxon>Bacillota</taxon>
        <taxon>Clostridia</taxon>
        <taxon>Eubacteriales</taxon>
        <taxon>Symbiobacteriaceae</taxon>
        <taxon>Symbiobacterium</taxon>
    </lineage>
</organism>
<keyword evidence="3" id="KW-0479">Metal-binding</keyword>
<feature type="domain" description="MPN" evidence="8">
    <location>
        <begin position="117"/>
        <end position="239"/>
    </location>
</feature>
<dbReference type="Proteomes" id="UP000732377">
    <property type="component" value="Unassembled WGS sequence"/>
</dbReference>
<evidence type="ECO:0000256" key="2">
    <source>
        <dbReference type="ARBA" id="ARBA00022670"/>
    </source>
</evidence>
<gene>
    <name evidence="9" type="ORF">CWE10_02190</name>
</gene>
<reference evidence="9" key="1">
    <citation type="submission" date="2017-11" db="EMBL/GenBank/DDBJ databases">
        <title>Three new genomes from thermophilic consortium.</title>
        <authorList>
            <person name="Quaggio R."/>
            <person name="Amgarten D."/>
            <person name="Setubal J.C."/>
        </authorList>
    </citation>
    <scope>NUCLEOTIDE SEQUENCE</scope>
    <source>
        <strain evidence="9">ZCTH01-B2</strain>
    </source>
</reference>
<dbReference type="PANTHER" id="PTHR30471">
    <property type="entry name" value="DNA REPAIR PROTEIN RADC"/>
    <property type="match status" value="1"/>
</dbReference>
<dbReference type="Pfam" id="PF20582">
    <property type="entry name" value="UPF0758_N"/>
    <property type="match status" value="1"/>
</dbReference>
<dbReference type="PROSITE" id="PS01302">
    <property type="entry name" value="UPF0758"/>
    <property type="match status" value="1"/>
</dbReference>
<dbReference type="GO" id="GO:0008237">
    <property type="term" value="F:metallopeptidase activity"/>
    <property type="evidence" value="ECO:0007669"/>
    <property type="project" value="UniProtKB-KW"/>
</dbReference>
<dbReference type="GO" id="GO:0006508">
    <property type="term" value="P:proteolysis"/>
    <property type="evidence" value="ECO:0007669"/>
    <property type="project" value="UniProtKB-KW"/>
</dbReference>
<dbReference type="GO" id="GO:0046872">
    <property type="term" value="F:metal ion binding"/>
    <property type="evidence" value="ECO:0007669"/>
    <property type="project" value="UniProtKB-KW"/>
</dbReference>
<evidence type="ECO:0000256" key="1">
    <source>
        <dbReference type="ARBA" id="ARBA00010243"/>
    </source>
</evidence>
<dbReference type="InterPro" id="IPR001405">
    <property type="entry name" value="UPF0758"/>
</dbReference>
<evidence type="ECO:0000313" key="10">
    <source>
        <dbReference type="Proteomes" id="UP000732377"/>
    </source>
</evidence>
<evidence type="ECO:0000256" key="5">
    <source>
        <dbReference type="ARBA" id="ARBA00022833"/>
    </source>
</evidence>
<evidence type="ECO:0000256" key="6">
    <source>
        <dbReference type="ARBA" id="ARBA00023049"/>
    </source>
</evidence>
<evidence type="ECO:0000256" key="4">
    <source>
        <dbReference type="ARBA" id="ARBA00022801"/>
    </source>
</evidence>
<keyword evidence="5" id="KW-0862">Zinc</keyword>
<dbReference type="Pfam" id="PF04002">
    <property type="entry name" value="RadC"/>
    <property type="match status" value="1"/>
</dbReference>
<dbReference type="InterPro" id="IPR020891">
    <property type="entry name" value="UPF0758_CS"/>
</dbReference>
<sequence>MKGERRVVTPSLKRLPEADRPRERLLRLGPEKLSDVELLAILLGTGSRGRSVIEVARDLLHHCEAKDPGGGLRALLHLRDAERSELVKGLGPAKVCTILAGLHLGLRASAAPLRRVDLCNPRAVFEFLAPRMAHLSIEQFHVILLNAKNQVIDVECVSEGTLTASLVHPREVFKTAIRRSAHAVILAHNHPSGDPTPSREDREITRRLVQAGRVIGIEVLDHLVVGQGGYTSFRERGLLTG</sequence>
<evidence type="ECO:0000256" key="7">
    <source>
        <dbReference type="RuleBase" id="RU003797"/>
    </source>
</evidence>
<dbReference type="PANTHER" id="PTHR30471:SF3">
    <property type="entry name" value="UPF0758 PROTEIN YEES-RELATED"/>
    <property type="match status" value="1"/>
</dbReference>
<dbReference type="CDD" id="cd08071">
    <property type="entry name" value="MPN_DUF2466"/>
    <property type="match status" value="1"/>
</dbReference>
<keyword evidence="4" id="KW-0378">Hydrolase</keyword>
<dbReference type="InterPro" id="IPR046778">
    <property type="entry name" value="UPF0758_N"/>
</dbReference>
<dbReference type="AlphaFoldDB" id="A0A953IBC6"/>
<evidence type="ECO:0000313" key="9">
    <source>
        <dbReference type="EMBL" id="MBY6275020.1"/>
    </source>
</evidence>
<evidence type="ECO:0000259" key="8">
    <source>
        <dbReference type="PROSITE" id="PS50249"/>
    </source>
</evidence>
<keyword evidence="6" id="KW-0482">Metalloprotease</keyword>
<keyword evidence="2" id="KW-0645">Protease</keyword>
<protein>
    <submittedName>
        <fullName evidence="9">JAB domain-containing protein</fullName>
    </submittedName>
</protein>
<dbReference type="NCBIfam" id="TIGR00608">
    <property type="entry name" value="radc"/>
    <property type="match status" value="1"/>
</dbReference>
<comment type="caution">
    <text evidence="9">The sequence shown here is derived from an EMBL/GenBank/DDBJ whole genome shotgun (WGS) entry which is preliminary data.</text>
</comment>
<dbReference type="EMBL" id="PIUK01000010">
    <property type="protein sequence ID" value="MBY6275020.1"/>
    <property type="molecule type" value="Genomic_DNA"/>
</dbReference>
<dbReference type="NCBIfam" id="NF000642">
    <property type="entry name" value="PRK00024.1"/>
    <property type="match status" value="1"/>
</dbReference>
<dbReference type="InterPro" id="IPR037518">
    <property type="entry name" value="MPN"/>
</dbReference>
<dbReference type="SUPFAM" id="SSF102712">
    <property type="entry name" value="JAB1/MPN domain"/>
    <property type="match status" value="1"/>
</dbReference>
<comment type="similarity">
    <text evidence="1 7">Belongs to the UPF0758 family.</text>
</comment>
<proteinExistence type="inferred from homology"/>
<dbReference type="PROSITE" id="PS50249">
    <property type="entry name" value="MPN"/>
    <property type="match status" value="1"/>
</dbReference>
<accession>A0A953IBC6</accession>